<sequence length="204" mass="22505">MTDRLPCRACGHLILATTAARNDGLCMPCKGGYRQNIEDGKRFHTERRRYLASPQALYWSALVNRVYDGREGFAGLSPAERSYYAVSVLSGEVHNGGFDQYFGNSSGDQYQAARAGLRELEAEDALALLERAAALLFGDGPVPVSQAERQLRMPTWADEPDRDCEAALDALDTRFYALADALGERLLAHARHHALFALDEPDEA</sequence>
<comment type="caution">
    <text evidence="2">The sequence shown here is derived from an EMBL/GenBank/DDBJ whole genome shotgun (WGS) entry which is preliminary data.</text>
</comment>
<protein>
    <submittedName>
        <fullName evidence="2">DUF4375 domain-containing protein</fullName>
    </submittedName>
</protein>
<proteinExistence type="predicted"/>
<accession>A0A080VGB0</accession>
<name>A0A080VGB0_PSEAI</name>
<gene>
    <name evidence="2" type="ORF">IPC1295_08870</name>
</gene>
<dbReference type="Gene3D" id="1.20.1420.60">
    <property type="match status" value="1"/>
</dbReference>
<evidence type="ECO:0000313" key="3">
    <source>
        <dbReference type="Proteomes" id="UP000284767"/>
    </source>
</evidence>
<dbReference type="AlphaFoldDB" id="A0A080VGB0"/>
<dbReference type="eggNOG" id="ENOG5033A95">
    <property type="taxonomic scope" value="Bacteria"/>
</dbReference>
<reference evidence="2 3" key="1">
    <citation type="submission" date="2017-08" db="EMBL/GenBank/DDBJ databases">
        <authorList>
            <person name="Feschi L."/>
            <person name="Jeukens J."/>
            <person name="Emond-Rheault J.-G."/>
            <person name="Kukavica-Ibrulj I."/>
            <person name="Boyle B."/>
            <person name="Levesque R.C."/>
        </authorList>
    </citation>
    <scope>NUCLEOTIDE SEQUENCE [LARGE SCALE GENOMIC DNA]</scope>
    <source>
        <strain evidence="2 3">PA-W36</strain>
    </source>
</reference>
<dbReference type="InterPro" id="IPR025402">
    <property type="entry name" value="DMP19_C"/>
</dbReference>
<feature type="domain" description="DNA mimic protein DMP19 C-terminal" evidence="1">
    <location>
        <begin position="75"/>
        <end position="193"/>
    </location>
</feature>
<evidence type="ECO:0000313" key="2">
    <source>
        <dbReference type="EMBL" id="RPM19260.1"/>
    </source>
</evidence>
<reference evidence="2 3" key="2">
    <citation type="submission" date="2019-01" db="EMBL/GenBank/DDBJ databases">
        <title>The Pseudomonas aeruginosa pan-genome provides new insights on its population structure, horizontal gene transfer and pathogenicity.</title>
        <authorList>
            <person name="Freschi L."/>
            <person name="Vincent A.T."/>
            <person name="Jeukens J."/>
            <person name="Emond-Rheault J.-G."/>
            <person name="Kukavica-Ibrulj I."/>
            <person name="Dupont M.-J."/>
            <person name="Charette S.J."/>
            <person name="Boyle B."/>
            <person name="Levesque R.C."/>
        </authorList>
    </citation>
    <scope>NUCLEOTIDE SEQUENCE [LARGE SCALE GENOMIC DNA]</scope>
    <source>
        <strain evidence="2 3">PA-W36</strain>
    </source>
</reference>
<dbReference type="EMBL" id="NSNE01000004">
    <property type="protein sequence ID" value="RPM19260.1"/>
    <property type="molecule type" value="Genomic_DNA"/>
</dbReference>
<evidence type="ECO:0000259" key="1">
    <source>
        <dbReference type="Pfam" id="PF14300"/>
    </source>
</evidence>
<organism evidence="2 3">
    <name type="scientific">Pseudomonas aeruginosa</name>
    <dbReference type="NCBI Taxonomy" id="287"/>
    <lineage>
        <taxon>Bacteria</taxon>
        <taxon>Pseudomonadati</taxon>
        <taxon>Pseudomonadota</taxon>
        <taxon>Gammaproteobacteria</taxon>
        <taxon>Pseudomonadales</taxon>
        <taxon>Pseudomonadaceae</taxon>
        <taxon>Pseudomonas</taxon>
    </lineage>
</organism>
<dbReference type="Proteomes" id="UP000284767">
    <property type="component" value="Unassembled WGS sequence"/>
</dbReference>
<dbReference type="RefSeq" id="WP_016852402.1">
    <property type="nucleotide sequence ID" value="NZ_CAADKB010000086.1"/>
</dbReference>
<dbReference type="Pfam" id="PF14300">
    <property type="entry name" value="DMP19"/>
    <property type="match status" value="1"/>
</dbReference>